<dbReference type="AlphaFoldDB" id="A0AAV2WU82"/>
<evidence type="ECO:0000313" key="3">
    <source>
        <dbReference type="Proteomes" id="UP000028864"/>
    </source>
</evidence>
<name>A0AAV2WU82_MYCNE</name>
<accession>A0AAV2WU82</accession>
<reference evidence="2" key="2">
    <citation type="submission" date="2015-09" db="EMBL/GenBank/DDBJ databases">
        <title>Draft genome sequence of Mycobacterium neoaurum DSM 44074.</title>
        <authorList>
            <person name="Croce O."/>
            <person name="Robert C."/>
            <person name="Raoult D."/>
            <person name="Drancourt M."/>
        </authorList>
    </citation>
    <scope>NUCLEOTIDE SEQUENCE</scope>
    <source>
        <strain evidence="2">DSM 44074</strain>
    </source>
</reference>
<protein>
    <submittedName>
        <fullName evidence="2">Polyketide cyclase / dehydrase and lipid transport</fullName>
    </submittedName>
</protein>
<dbReference type="Pfam" id="PF10604">
    <property type="entry name" value="Polyketide_cyc2"/>
    <property type="match status" value="1"/>
</dbReference>
<dbReference type="EMBL" id="LK021345">
    <property type="protein sequence ID" value="CDQ47397.1"/>
    <property type="molecule type" value="Genomic_DNA"/>
</dbReference>
<dbReference type="CDD" id="cd07821">
    <property type="entry name" value="PYR_PYL_RCAR_like"/>
    <property type="match status" value="1"/>
</dbReference>
<evidence type="ECO:0000313" key="2">
    <source>
        <dbReference type="EMBL" id="CDQ47397.1"/>
    </source>
</evidence>
<reference evidence="2" key="1">
    <citation type="submission" date="2014-05" db="EMBL/GenBank/DDBJ databases">
        <authorList>
            <person name="Urmite Genomes"/>
        </authorList>
    </citation>
    <scope>NUCLEOTIDE SEQUENCE</scope>
    <source>
        <strain evidence="2">DSM 44074</strain>
    </source>
</reference>
<dbReference type="Proteomes" id="UP000028864">
    <property type="component" value="Unassembled WGS sequence"/>
</dbReference>
<dbReference type="InterPro" id="IPR019587">
    <property type="entry name" value="Polyketide_cyclase/dehydratase"/>
</dbReference>
<sequence length="144" mass="15902">MVRLHVERVITAPQDQVFDWLADPVNLATAPMTLRADWASDSVEPGHGAVRAVVCTGVWLREQITEYDRPQRYSYLIVRSFPAFGHVGGTLALTAEAGGTHVDWVSSYSHPLWAGGAVMNAITSRLLPWNFEAILAACARELER</sequence>
<evidence type="ECO:0000313" key="1">
    <source>
        <dbReference type="EMBL" id="CDQ45114.1"/>
    </source>
</evidence>
<dbReference type="EMBL" id="LK021339">
    <property type="protein sequence ID" value="CDQ45114.1"/>
    <property type="molecule type" value="Genomic_DNA"/>
</dbReference>
<proteinExistence type="predicted"/>
<dbReference type="RefSeq" id="WP_030133060.1">
    <property type="nucleotide sequence ID" value="NZ_FMZG01000001.1"/>
</dbReference>
<dbReference type="Gene3D" id="3.30.530.20">
    <property type="match status" value="1"/>
</dbReference>
<dbReference type="InterPro" id="IPR023393">
    <property type="entry name" value="START-like_dom_sf"/>
</dbReference>
<organism evidence="2 3">
    <name type="scientific">Mycolicibacterium neoaurum</name>
    <name type="common">Mycobacterium neoaurum</name>
    <dbReference type="NCBI Taxonomy" id="1795"/>
    <lineage>
        <taxon>Bacteria</taxon>
        <taxon>Bacillati</taxon>
        <taxon>Actinomycetota</taxon>
        <taxon>Actinomycetes</taxon>
        <taxon>Mycobacteriales</taxon>
        <taxon>Mycobacteriaceae</taxon>
        <taxon>Mycolicibacterium</taxon>
    </lineage>
</organism>
<dbReference type="SUPFAM" id="SSF55961">
    <property type="entry name" value="Bet v1-like"/>
    <property type="match status" value="1"/>
</dbReference>
<gene>
    <name evidence="1" type="ORF">BN1047_03002</name>
    <name evidence="2" type="ORF">BN1047_05318</name>
</gene>